<evidence type="ECO:0000256" key="1">
    <source>
        <dbReference type="ARBA" id="ARBA00022801"/>
    </source>
</evidence>
<dbReference type="InterPro" id="IPR036412">
    <property type="entry name" value="HAD-like_sf"/>
</dbReference>
<dbReference type="KEGG" id="tzo:THMIRHAT_22250"/>
<dbReference type="Pfam" id="PF05116">
    <property type="entry name" value="S6PP"/>
    <property type="match status" value="1"/>
</dbReference>
<accession>A0A6F8PQT9</accession>
<feature type="domain" description="Sucrose phosphatase-like" evidence="2">
    <location>
        <begin position="3"/>
        <end position="277"/>
    </location>
</feature>
<dbReference type="Gene3D" id="3.90.1070.10">
    <property type="match status" value="1"/>
</dbReference>
<dbReference type="GO" id="GO:0000287">
    <property type="term" value="F:magnesium ion binding"/>
    <property type="evidence" value="ECO:0007669"/>
    <property type="project" value="UniProtKB-ARBA"/>
</dbReference>
<gene>
    <name evidence="3" type="ORF">THMIRHAT_22250</name>
</gene>
<dbReference type="EMBL" id="AP021888">
    <property type="protein sequence ID" value="BBP44479.1"/>
    <property type="molecule type" value="Genomic_DNA"/>
</dbReference>
<evidence type="ECO:0000313" key="4">
    <source>
        <dbReference type="Proteomes" id="UP000501466"/>
    </source>
</evidence>
<dbReference type="InterPro" id="IPR006380">
    <property type="entry name" value="SPP-like_dom"/>
</dbReference>
<dbReference type="GO" id="GO:0016791">
    <property type="term" value="F:phosphatase activity"/>
    <property type="evidence" value="ECO:0007669"/>
    <property type="project" value="UniProtKB-ARBA"/>
</dbReference>
<organism evidence="3 4">
    <name type="scientific">Thiosulfativibrio zosterae</name>
    <dbReference type="NCBI Taxonomy" id="2675053"/>
    <lineage>
        <taxon>Bacteria</taxon>
        <taxon>Pseudomonadati</taxon>
        <taxon>Pseudomonadota</taxon>
        <taxon>Gammaproteobacteria</taxon>
        <taxon>Thiotrichales</taxon>
        <taxon>Piscirickettsiaceae</taxon>
        <taxon>Thiosulfativibrio</taxon>
    </lineage>
</organism>
<dbReference type="PANTHER" id="PTHR46521">
    <property type="entry name" value="SUCROSE-PHOSPHATASE 2-RELATED"/>
    <property type="match status" value="1"/>
</dbReference>
<dbReference type="InterPro" id="IPR023214">
    <property type="entry name" value="HAD_sf"/>
</dbReference>
<protein>
    <recommendedName>
        <fullName evidence="2">Sucrose phosphatase-like domain-containing protein</fullName>
    </recommendedName>
</protein>
<dbReference type="RefSeq" id="WP_173292192.1">
    <property type="nucleotide sequence ID" value="NZ_AP021888.1"/>
</dbReference>
<dbReference type="Gene3D" id="3.40.50.1000">
    <property type="entry name" value="HAD superfamily/HAD-like"/>
    <property type="match status" value="1"/>
</dbReference>
<evidence type="ECO:0000259" key="2">
    <source>
        <dbReference type="Pfam" id="PF05116"/>
    </source>
</evidence>
<dbReference type="PANTHER" id="PTHR46521:SF4">
    <property type="entry name" value="SUCROSE-PHOSPHATASE 2-RELATED"/>
    <property type="match status" value="1"/>
</dbReference>
<evidence type="ECO:0000313" key="3">
    <source>
        <dbReference type="EMBL" id="BBP44479.1"/>
    </source>
</evidence>
<dbReference type="AlphaFoldDB" id="A0A6F8PQT9"/>
<keyword evidence="1" id="KW-0378">Hydrolase</keyword>
<dbReference type="SFLD" id="SFLDG01141">
    <property type="entry name" value="C2.B.1:_Sucrose_Phosphatase_Li"/>
    <property type="match status" value="1"/>
</dbReference>
<dbReference type="InterPro" id="IPR051518">
    <property type="entry name" value="Sucrose_Phosphatase"/>
</dbReference>
<name>A0A6F8PQT9_9GAMM</name>
<dbReference type="SUPFAM" id="SSF56784">
    <property type="entry name" value="HAD-like"/>
    <property type="match status" value="1"/>
</dbReference>
<reference evidence="4" key="1">
    <citation type="submission" date="2019-11" db="EMBL/GenBank/DDBJ databases">
        <title>Isolation and characterization of two novel species in the genus Thiomicrorhabdus.</title>
        <authorList>
            <person name="Mochizuki J."/>
            <person name="Kojima H."/>
            <person name="Fukui M."/>
        </authorList>
    </citation>
    <scope>NUCLEOTIDE SEQUENCE [LARGE SCALE GENOMIC DNA]</scope>
    <source>
        <strain evidence="4">AkT22</strain>
    </source>
</reference>
<proteinExistence type="predicted"/>
<dbReference type="InterPro" id="IPR006379">
    <property type="entry name" value="HAD-SF_hydro_IIB"/>
</dbReference>
<dbReference type="SFLD" id="SFLDG01140">
    <property type="entry name" value="C2.B:_Phosphomannomutase_and_P"/>
    <property type="match status" value="1"/>
</dbReference>
<dbReference type="NCBIfam" id="TIGR01484">
    <property type="entry name" value="HAD-SF-IIB"/>
    <property type="match status" value="1"/>
</dbReference>
<dbReference type="Proteomes" id="UP000501466">
    <property type="component" value="Chromosome"/>
</dbReference>
<dbReference type="SFLD" id="SFLDS00003">
    <property type="entry name" value="Haloacid_Dehalogenase"/>
    <property type="match status" value="1"/>
</dbReference>
<sequence length="295" mass="32437">MSKLLLCTDMDRTLIPNGASPEAPGARKMFSEICARPEIQLAYVTGRHLGLVLEAIEEYQLPTPDFAITDVGTKIYQFEPNFNQAWSVLEAWEAHIAKDWLNLSRQDLLALLSPLIAVTPNMVLQEDDKQNTHKLSFYCPMDLNPAPLIDQAEALLAQAGIQASLIWSLDEPNHIGLLDVLPRHATKLHAIEFLQARLNLAQNQVVFAGDSGNDLPVLISAIPAILVANASDELKQQALALSAQQHHQAALYLAQNFEQDASGNYAAGILQGLAFYHPQYQAILAKMVQQISESA</sequence>
<keyword evidence="4" id="KW-1185">Reference proteome</keyword>